<reference evidence="1 2" key="1">
    <citation type="submission" date="2018-06" db="EMBL/GenBank/DDBJ databases">
        <title>Genomic Encyclopedia of Archaeal and Bacterial Type Strains, Phase II (KMG-II): from individual species to whole genera.</title>
        <authorList>
            <person name="Goeker M."/>
        </authorList>
    </citation>
    <scope>NUCLEOTIDE SEQUENCE [LARGE SCALE GENOMIC DNA]</scope>
    <source>
        <strain evidence="1 2">DSM 12408</strain>
    </source>
</reference>
<dbReference type="Pfam" id="PF09357">
    <property type="entry name" value="RteC"/>
    <property type="match status" value="1"/>
</dbReference>
<evidence type="ECO:0000313" key="1">
    <source>
        <dbReference type="EMBL" id="RAJ19178.1"/>
    </source>
</evidence>
<dbReference type="InterPro" id="IPR018534">
    <property type="entry name" value="Tet_reg_excision_RteC"/>
</dbReference>
<dbReference type="RefSeq" id="WP_066436266.1">
    <property type="nucleotide sequence ID" value="NZ_LZRN01000032.1"/>
</dbReference>
<gene>
    <name evidence="1" type="ORF">LX77_03631</name>
</gene>
<sequence>MDSTSLCENFEREFATIKITSSNIIEKSTVVIELCHGFLKDLRALLLREGFENTLDEINFFKNVKPKAITPLIYFSEIRSFEIQFPKANIDCQKKYLRHKINKLNRFFNRNLEFEHYVNGRYSHFDTQYYTRDSLETNHLICSDFYFQEKDFSTSRDMLLSKIKAYTQLATYLDGRLHNLKFQSVATEIPLLKMDKLIWPFTNTDWVELVYALSYAGVAKQNRLSITDISKNMQEVFDFTPKDIYKTYQDIKNRKNSRTMFLDELSICLLSEMGKSEE</sequence>
<proteinExistence type="predicted"/>
<dbReference type="OrthoDB" id="790983at2"/>
<comment type="caution">
    <text evidence="1">The sequence shown here is derived from an EMBL/GenBank/DDBJ whole genome shotgun (WGS) entry which is preliminary data.</text>
</comment>
<name>A0A1A7QZM0_9FLAO</name>
<dbReference type="STRING" id="49280.A9996_13810"/>
<accession>A0A1A7QZM0</accession>
<keyword evidence="2" id="KW-1185">Reference proteome</keyword>
<organism evidence="1 2">
    <name type="scientific">Gelidibacter algens</name>
    <dbReference type="NCBI Taxonomy" id="49280"/>
    <lineage>
        <taxon>Bacteria</taxon>
        <taxon>Pseudomonadati</taxon>
        <taxon>Bacteroidota</taxon>
        <taxon>Flavobacteriia</taxon>
        <taxon>Flavobacteriales</taxon>
        <taxon>Flavobacteriaceae</taxon>
        <taxon>Gelidibacter</taxon>
    </lineage>
</organism>
<protein>
    <submittedName>
        <fullName evidence="1">RteC protein</fullName>
    </submittedName>
</protein>
<evidence type="ECO:0000313" key="2">
    <source>
        <dbReference type="Proteomes" id="UP000248987"/>
    </source>
</evidence>
<dbReference type="EMBL" id="QLLQ01000023">
    <property type="protein sequence ID" value="RAJ19178.1"/>
    <property type="molecule type" value="Genomic_DNA"/>
</dbReference>
<dbReference type="AlphaFoldDB" id="A0A1A7QZM0"/>
<dbReference type="Proteomes" id="UP000248987">
    <property type="component" value="Unassembled WGS sequence"/>
</dbReference>